<dbReference type="SMART" id="SM00174">
    <property type="entry name" value="RHO"/>
    <property type="match status" value="1"/>
</dbReference>
<feature type="compositionally biased region" description="Low complexity" evidence="4">
    <location>
        <begin position="195"/>
        <end position="205"/>
    </location>
</feature>
<dbReference type="InterPro" id="IPR036812">
    <property type="entry name" value="NAD(P)_OxRdtase_dom_sf"/>
</dbReference>
<dbReference type="GO" id="GO:0003924">
    <property type="term" value="F:GTPase activity"/>
    <property type="evidence" value="ECO:0007669"/>
    <property type="project" value="InterPro"/>
</dbReference>
<evidence type="ECO:0000313" key="6">
    <source>
        <dbReference type="EMBL" id="ELR14462.1"/>
    </source>
</evidence>
<keyword evidence="3" id="KW-0342">GTP-binding</keyword>
<dbReference type="SUPFAM" id="SSF52540">
    <property type="entry name" value="P-loop containing nucleoside triphosphate hydrolases"/>
    <property type="match status" value="1"/>
</dbReference>
<dbReference type="Pfam" id="PF00248">
    <property type="entry name" value="Aldo_ket_red"/>
    <property type="match status" value="1"/>
</dbReference>
<dbReference type="FunFam" id="3.40.50.300:FF:001447">
    <property type="entry name" value="Ras-related protein Rab-1B"/>
    <property type="match status" value="1"/>
</dbReference>
<evidence type="ECO:0000313" key="7">
    <source>
        <dbReference type="Proteomes" id="UP000011083"/>
    </source>
</evidence>
<dbReference type="RefSeq" id="XP_004336475.1">
    <property type="nucleotide sequence ID" value="XM_004336427.1"/>
</dbReference>
<dbReference type="SUPFAM" id="SSF51430">
    <property type="entry name" value="NAD(P)-linked oxidoreductase"/>
    <property type="match status" value="1"/>
</dbReference>
<dbReference type="STRING" id="1257118.L8GNA1"/>
<dbReference type="Gene3D" id="3.40.50.300">
    <property type="entry name" value="P-loop containing nucleotide triphosphate hydrolases"/>
    <property type="match status" value="1"/>
</dbReference>
<dbReference type="InterPro" id="IPR023210">
    <property type="entry name" value="NADP_OxRdtase_dom"/>
</dbReference>
<keyword evidence="2" id="KW-0547">Nucleotide-binding</keyword>
<gene>
    <name evidence="6" type="ORF">ACA1_191700</name>
</gene>
<dbReference type="InterPro" id="IPR050305">
    <property type="entry name" value="Small_GTPase_Rab"/>
</dbReference>
<dbReference type="PROSITE" id="PS51421">
    <property type="entry name" value="RAS"/>
    <property type="match status" value="1"/>
</dbReference>
<dbReference type="GO" id="GO:0005525">
    <property type="term" value="F:GTP binding"/>
    <property type="evidence" value="ECO:0007669"/>
    <property type="project" value="UniProtKB-KW"/>
</dbReference>
<evidence type="ECO:0000259" key="5">
    <source>
        <dbReference type="Pfam" id="PF00248"/>
    </source>
</evidence>
<reference evidence="6 7" key="1">
    <citation type="journal article" date="2013" name="Genome Biol.">
        <title>Genome of Acanthamoeba castellanii highlights extensive lateral gene transfer and early evolution of tyrosine kinase signaling.</title>
        <authorList>
            <person name="Clarke M."/>
            <person name="Lohan A.J."/>
            <person name="Liu B."/>
            <person name="Lagkouvardos I."/>
            <person name="Roy S."/>
            <person name="Zafar N."/>
            <person name="Bertelli C."/>
            <person name="Schilde C."/>
            <person name="Kianianmomeni A."/>
            <person name="Burglin T.R."/>
            <person name="Frech C."/>
            <person name="Turcotte B."/>
            <person name="Kopec K.O."/>
            <person name="Synnott J.M."/>
            <person name="Choo C."/>
            <person name="Paponov I."/>
            <person name="Finkler A."/>
            <person name="Soon Heng Tan C."/>
            <person name="Hutchins A.P."/>
            <person name="Weinmeier T."/>
            <person name="Rattei T."/>
            <person name="Chu J.S."/>
            <person name="Gimenez G."/>
            <person name="Irimia M."/>
            <person name="Rigden D.J."/>
            <person name="Fitzpatrick D.A."/>
            <person name="Lorenzo-Morales J."/>
            <person name="Bateman A."/>
            <person name="Chiu C.H."/>
            <person name="Tang P."/>
            <person name="Hegemann P."/>
            <person name="Fromm H."/>
            <person name="Raoult D."/>
            <person name="Greub G."/>
            <person name="Miranda-Saavedra D."/>
            <person name="Chen N."/>
            <person name="Nash P."/>
            <person name="Ginger M.L."/>
            <person name="Horn M."/>
            <person name="Schaap P."/>
            <person name="Caler L."/>
            <person name="Loftus B."/>
        </authorList>
    </citation>
    <scope>NUCLEOTIDE SEQUENCE [LARGE SCALE GENOMIC DNA]</scope>
    <source>
        <strain evidence="6 7">Neff</strain>
    </source>
</reference>
<organism evidence="6 7">
    <name type="scientific">Acanthamoeba castellanii (strain ATCC 30010 / Neff)</name>
    <dbReference type="NCBI Taxonomy" id="1257118"/>
    <lineage>
        <taxon>Eukaryota</taxon>
        <taxon>Amoebozoa</taxon>
        <taxon>Discosea</taxon>
        <taxon>Longamoebia</taxon>
        <taxon>Centramoebida</taxon>
        <taxon>Acanthamoebidae</taxon>
        <taxon>Acanthamoeba</taxon>
    </lineage>
</organism>
<sequence length="478" mass="53146">MPTIGVDFKIKTLTVDGQTVKLQIWLVYTYTCLNSTRLCWPHLTVFWQPTHPQGHSRPRANGIILIYDITSERSFQSVSSWLQEVNRYLGHKSDVRKLLIGNKADLEHERQVSTEQGKAFAEANGLPFLEASAKKDINVEQMFRSLAEAAVRRSSSTMPRLEPAARTDVVRLQAGDAATHQTGPAHHLMDHQDQRQQQQHQQQQQQREELKEGGNVPASLLLHTGNVLQVLPALAPHASPRTELLRMCEVALYRSQQGALEDRRAFAIGAQHQDVKLTVKLFLGEGAGASQAQAQVREAVAALLRHLEVEFVDTLLLAPPPSFTSSSSSSSSLLRVSPEAAVDELLLPAWRALEELVADGRLRTLGTCGLQQAALAHLHALATVKPRTNQIYTNELTTETRTLLAFAKSHHMSLLALPEDAHLSVGDINVDSLRAKYPSSLGKDGHWRVDWLARYCGAYKCRTALARKGYFVQCRNQK</sequence>
<dbReference type="PRINTS" id="PR00449">
    <property type="entry name" value="RASTRNSFRMNG"/>
</dbReference>
<feature type="domain" description="NADP-dependent oxidoreductase" evidence="5">
    <location>
        <begin position="271"/>
        <end position="414"/>
    </location>
</feature>
<dbReference type="OrthoDB" id="5976022at2759"/>
<dbReference type="CDD" id="cd00154">
    <property type="entry name" value="Rab"/>
    <property type="match status" value="1"/>
</dbReference>
<dbReference type="SMART" id="SM00175">
    <property type="entry name" value="RAB"/>
    <property type="match status" value="1"/>
</dbReference>
<dbReference type="AlphaFoldDB" id="L8GNA1"/>
<feature type="region of interest" description="Disordered" evidence="4">
    <location>
        <begin position="177"/>
        <end position="212"/>
    </location>
</feature>
<proteinExistence type="inferred from homology"/>
<evidence type="ECO:0000256" key="2">
    <source>
        <dbReference type="ARBA" id="ARBA00022741"/>
    </source>
</evidence>
<dbReference type="EMBL" id="KB008052">
    <property type="protein sequence ID" value="ELR14462.1"/>
    <property type="molecule type" value="Genomic_DNA"/>
</dbReference>
<dbReference type="InterPro" id="IPR001806">
    <property type="entry name" value="Small_GTPase"/>
</dbReference>
<dbReference type="InterPro" id="IPR027417">
    <property type="entry name" value="P-loop_NTPase"/>
</dbReference>
<name>L8GNA1_ACACF</name>
<dbReference type="SMART" id="SM00173">
    <property type="entry name" value="RAS"/>
    <property type="match status" value="1"/>
</dbReference>
<dbReference type="Gene3D" id="3.20.20.100">
    <property type="entry name" value="NADP-dependent oxidoreductase domain"/>
    <property type="match status" value="1"/>
</dbReference>
<dbReference type="GeneID" id="14915094"/>
<evidence type="ECO:0000256" key="3">
    <source>
        <dbReference type="ARBA" id="ARBA00023134"/>
    </source>
</evidence>
<evidence type="ECO:0000256" key="1">
    <source>
        <dbReference type="ARBA" id="ARBA00006270"/>
    </source>
</evidence>
<protein>
    <submittedName>
        <fullName evidence="6">Ras subfamily protein</fullName>
    </submittedName>
</protein>
<evidence type="ECO:0000256" key="4">
    <source>
        <dbReference type="SAM" id="MobiDB-lite"/>
    </source>
</evidence>
<dbReference type="KEGG" id="acan:ACA1_191700"/>
<dbReference type="VEuPathDB" id="AmoebaDB:ACA1_191700"/>
<dbReference type="PANTHER" id="PTHR47980">
    <property type="entry name" value="LD44762P"/>
    <property type="match status" value="1"/>
</dbReference>
<dbReference type="PROSITE" id="PS51419">
    <property type="entry name" value="RAB"/>
    <property type="match status" value="1"/>
</dbReference>
<keyword evidence="7" id="KW-1185">Reference proteome</keyword>
<accession>L8GNA1</accession>
<comment type="similarity">
    <text evidence="1">Belongs to the small GTPase superfamily. Rab family.</text>
</comment>
<dbReference type="Pfam" id="PF00071">
    <property type="entry name" value="Ras"/>
    <property type="match status" value="1"/>
</dbReference>
<dbReference type="Proteomes" id="UP000011083">
    <property type="component" value="Unassembled WGS sequence"/>
</dbReference>